<accession>L7VVW2</accession>
<evidence type="ECO:0000313" key="1">
    <source>
        <dbReference type="EMBL" id="AGC71461.1"/>
    </source>
</evidence>
<dbReference type="AlphaFoldDB" id="L7VVW2"/>
<name>L7VVW2_9BACT</name>
<reference evidence="1" key="1">
    <citation type="submission" date="2012-09" db="EMBL/GenBank/DDBJ databases">
        <title>Metagenomic Characterization of a Microbial Community in Wastewater Detects High Levels of Antibiotic Resistance.</title>
        <authorList>
            <person name="Abrams M."/>
            <person name="Caldwell A."/>
            <person name="Vandaei E."/>
            <person name="Lee W."/>
            <person name="Perrott J."/>
            <person name="Khan S.Y."/>
            <person name="Ta J."/>
            <person name="Romero D."/>
            <person name="Nguyen V."/>
            <person name="Pourmand N."/>
            <person name="Ouverney C.C."/>
        </authorList>
    </citation>
    <scope>NUCLEOTIDE SEQUENCE</scope>
</reference>
<proteinExistence type="predicted"/>
<dbReference type="EMBL" id="JX649873">
    <property type="protein sequence ID" value="AGC71461.1"/>
    <property type="molecule type" value="Genomic_DNA"/>
</dbReference>
<organism evidence="1">
    <name type="scientific">uncultured bacterium A1Q1_fos_91</name>
    <dbReference type="NCBI Taxonomy" id="1256591"/>
    <lineage>
        <taxon>Bacteria</taxon>
        <taxon>environmental samples</taxon>
    </lineage>
</organism>
<protein>
    <submittedName>
        <fullName evidence="1">Uncharacterized protein</fullName>
    </submittedName>
</protein>
<sequence length="37" mass="4178">MLPPVGFTCGEGTCAAPAVETFYHQRNSDQKMMKRQF</sequence>